<dbReference type="PANTHER" id="PTHR30383">
    <property type="entry name" value="THIOESTERASE 1/PROTEASE 1/LYSOPHOSPHOLIPASE L1"/>
    <property type="match status" value="1"/>
</dbReference>
<keyword evidence="3" id="KW-1185">Reference proteome</keyword>
<evidence type="ECO:0000259" key="1">
    <source>
        <dbReference type="Pfam" id="PF13472"/>
    </source>
</evidence>
<dbReference type="Pfam" id="PF13472">
    <property type="entry name" value="Lipase_GDSL_2"/>
    <property type="match status" value="1"/>
</dbReference>
<evidence type="ECO:0000313" key="2">
    <source>
        <dbReference type="EMBL" id="PHZ83602.1"/>
    </source>
</evidence>
<dbReference type="GO" id="GO:0004622">
    <property type="term" value="F:phosphatidylcholine lysophospholipase activity"/>
    <property type="evidence" value="ECO:0007669"/>
    <property type="project" value="TreeGrafter"/>
</dbReference>
<dbReference type="FunCoup" id="A0A2G4YMQ4">
    <property type="interactions" value="93"/>
</dbReference>
<feature type="domain" description="SGNH hydrolase-type esterase" evidence="1">
    <location>
        <begin position="39"/>
        <end position="204"/>
    </location>
</feature>
<name>A0A2G4YMQ4_9PROT</name>
<dbReference type="PROSITE" id="PS01098">
    <property type="entry name" value="LIPASE_GDSL_SER"/>
    <property type="match status" value="1"/>
</dbReference>
<dbReference type="SUPFAM" id="SSF52266">
    <property type="entry name" value="SGNH hydrolase"/>
    <property type="match status" value="1"/>
</dbReference>
<sequence length="220" mass="23686">MYNSISMYTLKIIKRIAVVALFFTVSSGAVMAKDYQVLAFGDSLTAGYGLAKEDGFTAQLQKYLRDQGHQVTIINAGVSGNTTSGGLARLEWSLAGTQGGKPDLVLLALGGNDALRGIDPAISRANMDKMLTILQKANIDTLILGMMAPPNMGEDYENKFNTIFPDLAEKYKVDLYPFFLDGVAGDLSLNQGDAMHPNAQGVQAVVRRIAPIIIDKLLTP</sequence>
<dbReference type="InterPro" id="IPR051532">
    <property type="entry name" value="Ester_Hydrolysis_Enzymes"/>
</dbReference>
<dbReference type="Proteomes" id="UP000229730">
    <property type="component" value="Unassembled WGS sequence"/>
</dbReference>
<dbReference type="InParanoid" id="A0A2G4YMQ4"/>
<evidence type="ECO:0000313" key="3">
    <source>
        <dbReference type="Proteomes" id="UP000229730"/>
    </source>
</evidence>
<dbReference type="PANTHER" id="PTHR30383:SF24">
    <property type="entry name" value="THIOESTERASE 1_PROTEASE 1_LYSOPHOSPHOLIPASE L1"/>
    <property type="match status" value="1"/>
</dbReference>
<proteinExistence type="predicted"/>
<dbReference type="Gene3D" id="3.40.50.1110">
    <property type="entry name" value="SGNH hydrolase"/>
    <property type="match status" value="1"/>
</dbReference>
<dbReference type="CDD" id="cd01822">
    <property type="entry name" value="Lysophospholipase_L1_like"/>
    <property type="match status" value="1"/>
</dbReference>
<protein>
    <submittedName>
        <fullName evidence="2">Arylesterase</fullName>
    </submittedName>
</protein>
<dbReference type="InterPro" id="IPR008265">
    <property type="entry name" value="Lipase_GDSL_AS"/>
</dbReference>
<gene>
    <name evidence="2" type="ORF">CRD36_14555</name>
</gene>
<reference evidence="2 3" key="1">
    <citation type="submission" date="2017-10" db="EMBL/GenBank/DDBJ databases">
        <title>Frigbacter circumglobatus gen. nov. sp. nov., isolated from sediment cultured in situ.</title>
        <authorList>
            <person name="Zhao Z."/>
        </authorList>
    </citation>
    <scope>NUCLEOTIDE SEQUENCE [LARGE SCALE GENOMIC DNA]</scope>
    <source>
        <strain evidence="2 3">ZYL</strain>
    </source>
</reference>
<dbReference type="InterPro" id="IPR013830">
    <property type="entry name" value="SGNH_hydro"/>
</dbReference>
<dbReference type="GO" id="GO:0006629">
    <property type="term" value="P:lipid metabolic process"/>
    <property type="evidence" value="ECO:0007669"/>
    <property type="project" value="InterPro"/>
</dbReference>
<comment type="caution">
    <text evidence="2">The sequence shown here is derived from an EMBL/GenBank/DDBJ whole genome shotgun (WGS) entry which is preliminary data.</text>
</comment>
<dbReference type="AlphaFoldDB" id="A0A2G4YMQ4"/>
<dbReference type="EMBL" id="PDEM01000031">
    <property type="protein sequence ID" value="PHZ83602.1"/>
    <property type="molecule type" value="Genomic_DNA"/>
</dbReference>
<dbReference type="InterPro" id="IPR036514">
    <property type="entry name" value="SGNH_hydro_sf"/>
</dbReference>
<accession>A0A2G4YMQ4</accession>
<organism evidence="2 3">
    <name type="scientific">Paremcibacter congregatus</name>
    <dbReference type="NCBI Taxonomy" id="2043170"/>
    <lineage>
        <taxon>Bacteria</taxon>
        <taxon>Pseudomonadati</taxon>
        <taxon>Pseudomonadota</taxon>
        <taxon>Alphaproteobacteria</taxon>
        <taxon>Emcibacterales</taxon>
        <taxon>Emcibacteraceae</taxon>
        <taxon>Paremcibacter</taxon>
    </lineage>
</organism>
<dbReference type="OrthoDB" id="9786188at2"/>